<protein>
    <submittedName>
        <fullName evidence="2">Uncharacterized protein</fullName>
    </submittedName>
</protein>
<accession>A0AA45AGD2</accession>
<dbReference type="AlphaFoldDB" id="A0AA45AGD2"/>
<evidence type="ECO:0000256" key="1">
    <source>
        <dbReference type="SAM" id="MobiDB-lite"/>
    </source>
</evidence>
<reference evidence="2 3" key="1">
    <citation type="submission" date="2017-12" db="EMBL/GenBank/DDBJ databases">
        <title>Comparative genomics yields insights into virulence evolution of Verticillium dahliae.</title>
        <authorList>
            <person name="Fan R."/>
            <person name="Armitage A.D."/>
            <person name="Cascant-Lopez E."/>
            <person name="Sobczyk M."/>
            <person name="Cockerton H.M."/>
            <person name="Harrison R.J."/>
        </authorList>
    </citation>
    <scope>NUCLEOTIDE SEQUENCE [LARGE SCALE GENOMIC DNA]</scope>
    <source>
        <strain evidence="2 3">12008</strain>
    </source>
</reference>
<dbReference type="Proteomes" id="UP000236305">
    <property type="component" value="Unassembled WGS sequence"/>
</dbReference>
<dbReference type="EMBL" id="MPSH01000068">
    <property type="protein sequence ID" value="PNH26376.1"/>
    <property type="molecule type" value="Genomic_DNA"/>
</dbReference>
<proteinExistence type="predicted"/>
<evidence type="ECO:0000313" key="3">
    <source>
        <dbReference type="Proteomes" id="UP000236305"/>
    </source>
</evidence>
<organism evidence="2 3">
    <name type="scientific">Verticillium dahliae</name>
    <name type="common">Verticillium wilt</name>
    <dbReference type="NCBI Taxonomy" id="27337"/>
    <lineage>
        <taxon>Eukaryota</taxon>
        <taxon>Fungi</taxon>
        <taxon>Dikarya</taxon>
        <taxon>Ascomycota</taxon>
        <taxon>Pezizomycotina</taxon>
        <taxon>Sordariomycetes</taxon>
        <taxon>Hypocreomycetidae</taxon>
        <taxon>Glomerellales</taxon>
        <taxon>Plectosphaerellaceae</taxon>
        <taxon>Verticillium</taxon>
    </lineage>
</organism>
<comment type="caution">
    <text evidence="2">The sequence shown here is derived from an EMBL/GenBank/DDBJ whole genome shotgun (WGS) entry which is preliminary data.</text>
</comment>
<feature type="compositionally biased region" description="Basic and acidic residues" evidence="1">
    <location>
        <begin position="1"/>
        <end position="10"/>
    </location>
</feature>
<sequence>MHNDRGHRYDVAPIPSYDEAIAGGGPANWTPPSPADDRDQSETQSLLFSHPHESSSLFAAK</sequence>
<name>A0AA45AGD2_VERDA</name>
<feature type="region of interest" description="Disordered" evidence="1">
    <location>
        <begin position="1"/>
        <end position="61"/>
    </location>
</feature>
<gene>
    <name evidence="2" type="ORF">BJF96_g10304</name>
</gene>
<evidence type="ECO:0000313" key="2">
    <source>
        <dbReference type="EMBL" id="PNH26376.1"/>
    </source>
</evidence>